<dbReference type="Proteomes" id="UP000275267">
    <property type="component" value="Unassembled WGS sequence"/>
</dbReference>
<gene>
    <name evidence="1" type="ORF">C2845_PM07G04720</name>
</gene>
<evidence type="ECO:0000313" key="2">
    <source>
        <dbReference type="Proteomes" id="UP000275267"/>
    </source>
</evidence>
<proteinExistence type="predicted"/>
<organism evidence="1 2">
    <name type="scientific">Panicum miliaceum</name>
    <name type="common">Proso millet</name>
    <name type="synonym">Broomcorn millet</name>
    <dbReference type="NCBI Taxonomy" id="4540"/>
    <lineage>
        <taxon>Eukaryota</taxon>
        <taxon>Viridiplantae</taxon>
        <taxon>Streptophyta</taxon>
        <taxon>Embryophyta</taxon>
        <taxon>Tracheophyta</taxon>
        <taxon>Spermatophyta</taxon>
        <taxon>Magnoliopsida</taxon>
        <taxon>Liliopsida</taxon>
        <taxon>Poales</taxon>
        <taxon>Poaceae</taxon>
        <taxon>PACMAD clade</taxon>
        <taxon>Panicoideae</taxon>
        <taxon>Panicodae</taxon>
        <taxon>Paniceae</taxon>
        <taxon>Panicinae</taxon>
        <taxon>Panicum</taxon>
        <taxon>Panicum sect. Panicum</taxon>
    </lineage>
</organism>
<comment type="caution">
    <text evidence="1">The sequence shown here is derived from an EMBL/GenBank/DDBJ whole genome shotgun (WGS) entry which is preliminary data.</text>
</comment>
<keyword evidence="2" id="KW-1185">Reference proteome</keyword>
<protein>
    <submittedName>
        <fullName evidence="1">Uncharacterized protein</fullName>
    </submittedName>
</protein>
<evidence type="ECO:0000313" key="1">
    <source>
        <dbReference type="EMBL" id="RLN24710.1"/>
    </source>
</evidence>
<dbReference type="AlphaFoldDB" id="A0A3L6SRL0"/>
<dbReference type="SUPFAM" id="SSF53756">
    <property type="entry name" value="UDP-Glycosyltransferase/glycogen phosphorylase"/>
    <property type="match status" value="1"/>
</dbReference>
<reference evidence="2" key="1">
    <citation type="journal article" date="2019" name="Nat. Commun.">
        <title>The genome of broomcorn millet.</title>
        <authorList>
            <person name="Zou C."/>
            <person name="Miki D."/>
            <person name="Li D."/>
            <person name="Tang Q."/>
            <person name="Xiao L."/>
            <person name="Rajput S."/>
            <person name="Deng P."/>
            <person name="Jia W."/>
            <person name="Huang R."/>
            <person name="Zhang M."/>
            <person name="Sun Y."/>
            <person name="Hu J."/>
            <person name="Fu X."/>
            <person name="Schnable P.S."/>
            <person name="Li F."/>
            <person name="Zhang H."/>
            <person name="Feng B."/>
            <person name="Zhu X."/>
            <person name="Liu R."/>
            <person name="Schnable J.C."/>
            <person name="Zhu J.-K."/>
            <person name="Zhang H."/>
        </authorList>
    </citation>
    <scope>NUCLEOTIDE SEQUENCE [LARGE SCALE GENOMIC DNA]</scope>
</reference>
<accession>A0A3L6SRL0</accession>
<dbReference type="EMBL" id="PQIB02000004">
    <property type="protein sequence ID" value="RLN24710.1"/>
    <property type="molecule type" value="Genomic_DNA"/>
</dbReference>
<name>A0A3L6SRL0_PANMI</name>
<sequence length="95" mass="10473">MLPGATAPAGDDDPHGCLAWLARQPTGSVAYVDFGTVTAARTWWTRRPRRSRLWCASSSLARLSLRAHGGIFPLLFCEHKGILVFCTWPHMTVHG</sequence>
<dbReference type="Gene3D" id="3.40.50.2000">
    <property type="entry name" value="Glycogen Phosphorylase B"/>
    <property type="match status" value="1"/>
</dbReference>